<dbReference type="SUPFAM" id="SSF46689">
    <property type="entry name" value="Homeodomain-like"/>
    <property type="match status" value="1"/>
</dbReference>
<evidence type="ECO:0000313" key="7">
    <source>
        <dbReference type="Proteomes" id="UP000199532"/>
    </source>
</evidence>
<dbReference type="PANTHER" id="PTHR47506:SF10">
    <property type="entry name" value="TRANSCRIPTIONAL REGULATORY PROTEIN"/>
    <property type="match status" value="1"/>
</dbReference>
<proteinExistence type="predicted"/>
<dbReference type="AlphaFoldDB" id="A0A1H6ZV38"/>
<dbReference type="PROSITE" id="PS50977">
    <property type="entry name" value="HTH_TETR_2"/>
    <property type="match status" value="1"/>
</dbReference>
<sequence>MARKKEFDPEERMEKARDLFWQKGYNATSMEDLVQTMGLNRGSIYDTYGDKHSLYLQCLGNYAAEKLREHKEAAMGTSPIEKVENMILSVVEATVNTGKCCMAVNSTFELATVDQSVHSIINNNWKDIVNFFEQLLTDAREVGEISADKDPRLLAEFIAANFTGLWQTYILSRDKKQVEKLAQFLIGMIKN</sequence>
<feature type="DNA-binding region" description="H-T-H motif" evidence="4">
    <location>
        <begin position="29"/>
        <end position="48"/>
    </location>
</feature>
<keyword evidence="3" id="KW-0804">Transcription</keyword>
<keyword evidence="1" id="KW-0805">Transcription regulation</keyword>
<dbReference type="InterPro" id="IPR001647">
    <property type="entry name" value="HTH_TetR"/>
</dbReference>
<dbReference type="GO" id="GO:0003677">
    <property type="term" value="F:DNA binding"/>
    <property type="evidence" value="ECO:0007669"/>
    <property type="project" value="UniProtKB-UniRule"/>
</dbReference>
<dbReference type="InterPro" id="IPR009057">
    <property type="entry name" value="Homeodomain-like_sf"/>
</dbReference>
<evidence type="ECO:0000256" key="4">
    <source>
        <dbReference type="PROSITE-ProRule" id="PRU00335"/>
    </source>
</evidence>
<name>A0A1H6ZV38_9BACT</name>
<evidence type="ECO:0000256" key="1">
    <source>
        <dbReference type="ARBA" id="ARBA00023015"/>
    </source>
</evidence>
<organism evidence="6 7">
    <name type="scientific">Dyadobacter koreensis</name>
    <dbReference type="NCBI Taxonomy" id="408657"/>
    <lineage>
        <taxon>Bacteria</taxon>
        <taxon>Pseudomonadati</taxon>
        <taxon>Bacteroidota</taxon>
        <taxon>Cytophagia</taxon>
        <taxon>Cytophagales</taxon>
        <taxon>Spirosomataceae</taxon>
        <taxon>Dyadobacter</taxon>
    </lineage>
</organism>
<dbReference type="Pfam" id="PF16925">
    <property type="entry name" value="TetR_C_13"/>
    <property type="match status" value="1"/>
</dbReference>
<dbReference type="PANTHER" id="PTHR47506">
    <property type="entry name" value="TRANSCRIPTIONAL REGULATORY PROTEIN"/>
    <property type="match status" value="1"/>
</dbReference>
<dbReference type="Gene3D" id="1.10.357.10">
    <property type="entry name" value="Tetracycline Repressor, domain 2"/>
    <property type="match status" value="1"/>
</dbReference>
<dbReference type="Gene3D" id="1.10.10.60">
    <property type="entry name" value="Homeodomain-like"/>
    <property type="match status" value="1"/>
</dbReference>
<accession>A0A1H6ZV38</accession>
<dbReference type="InterPro" id="IPR036271">
    <property type="entry name" value="Tet_transcr_reg_TetR-rel_C_sf"/>
</dbReference>
<feature type="domain" description="HTH tetR-type" evidence="5">
    <location>
        <begin position="6"/>
        <end position="66"/>
    </location>
</feature>
<reference evidence="6 7" key="1">
    <citation type="submission" date="2016-10" db="EMBL/GenBank/DDBJ databases">
        <authorList>
            <person name="de Groot N.N."/>
        </authorList>
    </citation>
    <scope>NUCLEOTIDE SEQUENCE [LARGE SCALE GENOMIC DNA]</scope>
    <source>
        <strain evidence="6 7">DSM 19938</strain>
    </source>
</reference>
<dbReference type="OrthoDB" id="9795242at2"/>
<evidence type="ECO:0000259" key="5">
    <source>
        <dbReference type="PROSITE" id="PS50977"/>
    </source>
</evidence>
<dbReference type="InterPro" id="IPR011075">
    <property type="entry name" value="TetR_C"/>
</dbReference>
<protein>
    <submittedName>
        <fullName evidence="6">Transcriptional regulator, TetR family</fullName>
    </submittedName>
</protein>
<evidence type="ECO:0000256" key="3">
    <source>
        <dbReference type="ARBA" id="ARBA00023163"/>
    </source>
</evidence>
<evidence type="ECO:0000256" key="2">
    <source>
        <dbReference type="ARBA" id="ARBA00023125"/>
    </source>
</evidence>
<dbReference type="SUPFAM" id="SSF48498">
    <property type="entry name" value="Tetracyclin repressor-like, C-terminal domain"/>
    <property type="match status" value="1"/>
</dbReference>
<dbReference type="Proteomes" id="UP000199532">
    <property type="component" value="Unassembled WGS sequence"/>
</dbReference>
<dbReference type="STRING" id="408657.SAMN04487995_5122"/>
<evidence type="ECO:0000313" key="6">
    <source>
        <dbReference type="EMBL" id="SEJ53460.1"/>
    </source>
</evidence>
<keyword evidence="2 4" id="KW-0238">DNA-binding</keyword>
<dbReference type="RefSeq" id="WP_090339921.1">
    <property type="nucleotide sequence ID" value="NZ_FNXY01000009.1"/>
</dbReference>
<dbReference type="Pfam" id="PF00440">
    <property type="entry name" value="TetR_N"/>
    <property type="match status" value="1"/>
</dbReference>
<dbReference type="EMBL" id="FNXY01000009">
    <property type="protein sequence ID" value="SEJ53460.1"/>
    <property type="molecule type" value="Genomic_DNA"/>
</dbReference>
<gene>
    <name evidence="6" type="ORF">SAMN04487995_5122</name>
</gene>
<keyword evidence="7" id="KW-1185">Reference proteome</keyword>